<comment type="subcellular location">
    <subcellularLocation>
        <location evidence="1">Secreted</location>
    </subcellularLocation>
</comment>
<dbReference type="InterPro" id="IPR001343">
    <property type="entry name" value="Hemolysn_Ca-bd"/>
</dbReference>
<dbReference type="Proteomes" id="UP000501648">
    <property type="component" value="Chromosome"/>
</dbReference>
<accession>A0A6M3ZV10</accession>
<gene>
    <name evidence="5" type="ORF">C798_16300</name>
</gene>
<evidence type="ECO:0000313" key="5">
    <source>
        <dbReference type="EMBL" id="QJQ01740.1"/>
    </source>
</evidence>
<dbReference type="InterPro" id="IPR050557">
    <property type="entry name" value="RTX_toxin/Mannuronan_C5-epim"/>
</dbReference>
<dbReference type="Gene3D" id="2.150.10.10">
    <property type="entry name" value="Serralysin-like metalloprotease, C-terminal"/>
    <property type="match status" value="5"/>
</dbReference>
<dbReference type="PROSITE" id="PS00330">
    <property type="entry name" value="HEMOLYSIN_CALCIUM"/>
    <property type="match status" value="4"/>
</dbReference>
<organism evidence="5 6">
    <name type="scientific">Herbaspirillum rubrisubalbicans Os34</name>
    <dbReference type="NCBI Taxonomy" id="1235827"/>
    <lineage>
        <taxon>Bacteria</taxon>
        <taxon>Pseudomonadati</taxon>
        <taxon>Pseudomonadota</taxon>
        <taxon>Betaproteobacteria</taxon>
        <taxon>Burkholderiales</taxon>
        <taxon>Oxalobacteraceae</taxon>
        <taxon>Herbaspirillum</taxon>
    </lineage>
</organism>
<dbReference type="InterPro" id="IPR010566">
    <property type="entry name" value="Haemolys_ca-bd"/>
</dbReference>
<evidence type="ECO:0000259" key="4">
    <source>
        <dbReference type="Pfam" id="PF06594"/>
    </source>
</evidence>
<sequence length="809" mass="84239">MAAPSLYVAPPAAVYVPAPEEPAIPDSNFRSLRDDDNAFHLNGGRTINFAPNQIKALNSQPGCLIGTDGNDLLDPNLGTSNYNVNVQAGPFRQLAGGGGDDVINGSKGDDILWGGDGKDLLWGKEGDDQLYGENGDDQLVGAEGNDLLSGGAGADRIFAGLGNDRIWGGDGDDDLYGNDLKAGVTKGLEPGQTDDDQIVGGAGNDSISGGLGNDQLWGGIGNDSLYGEEGDDKLYGEAGNDRLYGGAGNDVLQGGDGDDVLYGDYMRAYAAATNDIGGDDLIYGGAGNDSLHGGVGNDLLDGGAGNDYLEGGKGDDTYVVDGSGDTVVENANEGHDTVIASCSLTLATHVEDLHLAEGGNFNGSGNTLNNLITGNSQDNLLDGGQGADTLIGGKGNDTYVVDNVGDKVVEQAGEGVDSVQSKISYTLGENLENLSLMDSTSAQAETINGKAALVYGFPHNYDLDYSQGDEVPGYKGTCGETSVANICIMSGLQETEADVVKRAIANGWCRTQASDDASRGGCNQYDQMNLLKSFGLPSDCSYGYDQAKLAGLLKDGRGVLIAVNAGKLWGDPDYVQGGVLNHVVTVTGVACDASSGDVLGFYIADSGRGQTADANRYLSTDDMRKVADAYGANMVYTLDPIKIRNENIDATGNALDNVLTGNRGNNILTGGRGDDTLVGGAGNDTYVFTRGDGRDQIIDNDITRGNQDVLQFKDAKQTNLWFSQVGQDLQIDVLGSSDRVTVKDWYLGGKSGTDHHVERIKTADGSTLYDSDVAQLVQAMASFAPPAALQTEWTSGQTSAGKVLLIVTH</sequence>
<evidence type="ECO:0000256" key="1">
    <source>
        <dbReference type="ARBA" id="ARBA00004613"/>
    </source>
</evidence>
<dbReference type="PANTHER" id="PTHR38340">
    <property type="entry name" value="S-LAYER PROTEIN"/>
    <property type="match status" value="1"/>
</dbReference>
<protein>
    <submittedName>
        <fullName evidence="5">Calcium-binding protein</fullName>
    </submittedName>
</protein>
<evidence type="ECO:0000256" key="2">
    <source>
        <dbReference type="ARBA" id="ARBA00022525"/>
    </source>
</evidence>
<dbReference type="InterPro" id="IPR018511">
    <property type="entry name" value="Hemolysin-typ_Ca-bd_CS"/>
</dbReference>
<dbReference type="PRINTS" id="PR00313">
    <property type="entry name" value="CABNDNGRPT"/>
</dbReference>
<evidence type="ECO:0000256" key="3">
    <source>
        <dbReference type="ARBA" id="ARBA00022837"/>
    </source>
</evidence>
<keyword evidence="3" id="KW-0106">Calcium</keyword>
<keyword evidence="2" id="KW-0964">Secreted</keyword>
<dbReference type="GO" id="GO:0005509">
    <property type="term" value="F:calcium ion binding"/>
    <property type="evidence" value="ECO:0007669"/>
    <property type="project" value="InterPro"/>
</dbReference>
<reference evidence="5 6" key="1">
    <citation type="journal article" date="2012" name="J. Bacteriol.">
        <title>Genome sequence of the pathogenic Herbaspirillum seropedicae strain Os34, isolated from rice roots.</title>
        <authorList>
            <person name="Ye W."/>
            <person name="Ye S."/>
            <person name="Liu J."/>
            <person name="Chang S."/>
            <person name="Chen M."/>
            <person name="Zhu B."/>
            <person name="Guo L."/>
            <person name="An Q."/>
        </authorList>
    </citation>
    <scope>NUCLEOTIDE SEQUENCE [LARGE SCALE GENOMIC DNA]</scope>
    <source>
        <strain evidence="5 6">Os34</strain>
    </source>
</reference>
<evidence type="ECO:0000313" key="6">
    <source>
        <dbReference type="Proteomes" id="UP000501648"/>
    </source>
</evidence>
<feature type="domain" description="Haemolysin-type calcium binding-related" evidence="4">
    <location>
        <begin position="728"/>
        <end position="768"/>
    </location>
</feature>
<name>A0A6M3ZV10_9BURK</name>
<proteinExistence type="predicted"/>
<dbReference type="SUPFAM" id="SSF51120">
    <property type="entry name" value="beta-Roll"/>
    <property type="match status" value="5"/>
</dbReference>
<dbReference type="Pfam" id="PF06594">
    <property type="entry name" value="HCBP_related"/>
    <property type="match status" value="1"/>
</dbReference>
<dbReference type="InterPro" id="IPR011049">
    <property type="entry name" value="Serralysin-like_metalloprot_C"/>
</dbReference>
<dbReference type="Pfam" id="PF00353">
    <property type="entry name" value="HemolysinCabind"/>
    <property type="match status" value="6"/>
</dbReference>
<dbReference type="GO" id="GO:0005576">
    <property type="term" value="C:extracellular region"/>
    <property type="evidence" value="ECO:0007669"/>
    <property type="project" value="UniProtKB-SubCell"/>
</dbReference>
<dbReference type="AlphaFoldDB" id="A0A6M3ZV10"/>
<dbReference type="EMBL" id="CP008956">
    <property type="protein sequence ID" value="QJQ01740.1"/>
    <property type="molecule type" value="Genomic_DNA"/>
</dbReference>
<dbReference type="PANTHER" id="PTHR38340:SF1">
    <property type="entry name" value="S-LAYER PROTEIN"/>
    <property type="match status" value="1"/>
</dbReference>